<name>A0ABU3NSZ6_9FIRM</name>
<evidence type="ECO:0000256" key="2">
    <source>
        <dbReference type="ARBA" id="ARBA00012438"/>
    </source>
</evidence>
<evidence type="ECO:0000313" key="8">
    <source>
        <dbReference type="EMBL" id="MDT8899951.1"/>
    </source>
</evidence>
<keyword evidence="6" id="KW-0812">Transmembrane</keyword>
<sequence>MVVELIRVVRREYKSILIVVLLVGLAGLAYIYPFHTHFRFTVSVAVLATLLLYFPRLPTFTTAVLSGIAIFIGRSAVQMTFDPVGLTQVMMINSPAIVYYISYGACFQALRIRRLVDNLPALILFLSVSDVFSNIVELLTRGEPLKGNPETVFSSLVGVAVLRAVLAVGAYYVLRRYQAFVLAEEQVARYTELTVMIAQLKAELYYLKKSSQDIEQVMEDSYWLYKRLYTRDSADSDAAQALAVARNIHEVKKDYSRVVTGIENILQPSATLHGLRLAEIFFVIEQNTRRYLAGHDKNIAISFKHEYDFVTDQHYAIVSILDDLIINAIEACGDTGAIRVTERASAGEIVFAVEDNGCGIKAEDFDLLFEVGYSTKFCPETGKMSTGLGLSHVKNLTEMLAGTVELESEVGRMTKFTVRLPVRSIVLPGEWAEEGGT</sequence>
<evidence type="ECO:0000256" key="1">
    <source>
        <dbReference type="ARBA" id="ARBA00000085"/>
    </source>
</evidence>
<keyword evidence="9" id="KW-1185">Reference proteome</keyword>
<organism evidence="8 9">
    <name type="scientific">Anaeroselena agilis</name>
    <dbReference type="NCBI Taxonomy" id="3063788"/>
    <lineage>
        <taxon>Bacteria</taxon>
        <taxon>Bacillati</taxon>
        <taxon>Bacillota</taxon>
        <taxon>Negativicutes</taxon>
        <taxon>Acetonemataceae</taxon>
        <taxon>Anaeroselena</taxon>
    </lineage>
</organism>
<dbReference type="Pfam" id="PF02518">
    <property type="entry name" value="HATPase_c"/>
    <property type="match status" value="1"/>
</dbReference>
<evidence type="ECO:0000256" key="6">
    <source>
        <dbReference type="SAM" id="Phobius"/>
    </source>
</evidence>
<evidence type="ECO:0000313" key="9">
    <source>
        <dbReference type="Proteomes" id="UP001254848"/>
    </source>
</evidence>
<dbReference type="PANTHER" id="PTHR43547:SF10">
    <property type="entry name" value="SENSOR HISTIDINE KINASE DCUS"/>
    <property type="match status" value="1"/>
</dbReference>
<dbReference type="InterPro" id="IPR036890">
    <property type="entry name" value="HATPase_C_sf"/>
</dbReference>
<dbReference type="InterPro" id="IPR003594">
    <property type="entry name" value="HATPase_dom"/>
</dbReference>
<feature type="transmembrane region" description="Helical" evidence="6">
    <location>
        <begin position="59"/>
        <end position="77"/>
    </location>
</feature>
<dbReference type="SMART" id="SM00387">
    <property type="entry name" value="HATPase_c"/>
    <property type="match status" value="1"/>
</dbReference>
<reference evidence="8 9" key="1">
    <citation type="submission" date="2023-07" db="EMBL/GenBank/DDBJ databases">
        <title>The novel representative of Negativicutes class, Anaeroselena agilis gen. nov. sp. nov.</title>
        <authorList>
            <person name="Prokofeva M.I."/>
            <person name="Elcheninov A.G."/>
            <person name="Klyukina A."/>
            <person name="Kublanov I.V."/>
            <person name="Frolov E.N."/>
            <person name="Podosokorskaya O.A."/>
        </authorList>
    </citation>
    <scope>NUCLEOTIDE SEQUENCE [LARGE SCALE GENOMIC DNA]</scope>
    <source>
        <strain evidence="8 9">4137-cl</strain>
    </source>
</reference>
<dbReference type="PANTHER" id="PTHR43547">
    <property type="entry name" value="TWO-COMPONENT HISTIDINE KINASE"/>
    <property type="match status" value="1"/>
</dbReference>
<keyword evidence="4" id="KW-0808">Transferase</keyword>
<keyword evidence="5" id="KW-0902">Two-component regulatory system</keyword>
<proteinExistence type="predicted"/>
<protein>
    <recommendedName>
        <fullName evidence="2">histidine kinase</fullName>
        <ecNumber evidence="2">2.7.13.3</ecNumber>
    </recommendedName>
</protein>
<dbReference type="GO" id="GO:0005524">
    <property type="term" value="F:ATP binding"/>
    <property type="evidence" value="ECO:0007669"/>
    <property type="project" value="UniProtKB-KW"/>
</dbReference>
<dbReference type="Gene3D" id="3.30.565.10">
    <property type="entry name" value="Histidine kinase-like ATPase, C-terminal domain"/>
    <property type="match status" value="1"/>
</dbReference>
<keyword evidence="6" id="KW-1133">Transmembrane helix</keyword>
<feature type="transmembrane region" description="Helical" evidence="6">
    <location>
        <begin position="12"/>
        <end position="32"/>
    </location>
</feature>
<dbReference type="SUPFAM" id="SSF55874">
    <property type="entry name" value="ATPase domain of HSP90 chaperone/DNA topoisomerase II/histidine kinase"/>
    <property type="match status" value="1"/>
</dbReference>
<dbReference type="RefSeq" id="WP_413778515.1">
    <property type="nucleotide sequence ID" value="NZ_JAUOZS010000001.1"/>
</dbReference>
<dbReference type="PRINTS" id="PR00344">
    <property type="entry name" value="BCTRLSENSOR"/>
</dbReference>
<evidence type="ECO:0000259" key="7">
    <source>
        <dbReference type="PROSITE" id="PS50109"/>
    </source>
</evidence>
<comment type="caution">
    <text evidence="8">The sequence shown here is derived from an EMBL/GenBank/DDBJ whole genome shotgun (WGS) entry which is preliminary data.</text>
</comment>
<dbReference type="InterPro" id="IPR005467">
    <property type="entry name" value="His_kinase_dom"/>
</dbReference>
<keyword evidence="6" id="KW-0472">Membrane</keyword>
<dbReference type="EC" id="2.7.13.3" evidence="2"/>
<dbReference type="InterPro" id="IPR004358">
    <property type="entry name" value="Sig_transdc_His_kin-like_C"/>
</dbReference>
<feature type="transmembrane region" description="Helical" evidence="6">
    <location>
        <begin position="122"/>
        <end position="140"/>
    </location>
</feature>
<accession>A0ABU3NSZ6</accession>
<evidence type="ECO:0000256" key="5">
    <source>
        <dbReference type="ARBA" id="ARBA00023012"/>
    </source>
</evidence>
<dbReference type="Proteomes" id="UP001254848">
    <property type="component" value="Unassembled WGS sequence"/>
</dbReference>
<feature type="transmembrane region" description="Helical" evidence="6">
    <location>
        <begin position="152"/>
        <end position="174"/>
    </location>
</feature>
<keyword evidence="8" id="KW-0067">ATP-binding</keyword>
<comment type="catalytic activity">
    <reaction evidence="1">
        <text>ATP + protein L-histidine = ADP + protein N-phospho-L-histidine.</text>
        <dbReference type="EC" id="2.7.13.3"/>
    </reaction>
</comment>
<feature type="transmembrane region" description="Helical" evidence="6">
    <location>
        <begin position="89"/>
        <end position="110"/>
    </location>
</feature>
<keyword evidence="8" id="KW-0547">Nucleotide-binding</keyword>
<gene>
    <name evidence="8" type="ORF">Q4T40_01645</name>
</gene>
<feature type="domain" description="Histidine kinase" evidence="7">
    <location>
        <begin position="317"/>
        <end position="424"/>
    </location>
</feature>
<dbReference type="CDD" id="cd00075">
    <property type="entry name" value="HATPase"/>
    <property type="match status" value="1"/>
</dbReference>
<evidence type="ECO:0000256" key="3">
    <source>
        <dbReference type="ARBA" id="ARBA00022553"/>
    </source>
</evidence>
<dbReference type="PROSITE" id="PS50109">
    <property type="entry name" value="HIS_KIN"/>
    <property type="match status" value="1"/>
</dbReference>
<keyword evidence="4" id="KW-0418">Kinase</keyword>
<dbReference type="EMBL" id="JAUOZS010000001">
    <property type="protein sequence ID" value="MDT8899951.1"/>
    <property type="molecule type" value="Genomic_DNA"/>
</dbReference>
<evidence type="ECO:0000256" key="4">
    <source>
        <dbReference type="ARBA" id="ARBA00022777"/>
    </source>
</evidence>
<keyword evidence="3" id="KW-0597">Phosphoprotein</keyword>